<dbReference type="STRING" id="8022.A0A060X842"/>
<evidence type="ECO:0000313" key="4">
    <source>
        <dbReference type="Proteomes" id="UP000193380"/>
    </source>
</evidence>
<reference evidence="3" key="1">
    <citation type="journal article" date="2014" name="Nat. Commun.">
        <title>The rainbow trout genome provides novel insights into evolution after whole-genome duplication in vertebrates.</title>
        <authorList>
            <person name="Berthelot C."/>
            <person name="Brunet F."/>
            <person name="Chalopin D."/>
            <person name="Juanchich A."/>
            <person name="Bernard M."/>
            <person name="Noel B."/>
            <person name="Bento P."/>
            <person name="Da Silva C."/>
            <person name="Labadie K."/>
            <person name="Alberti A."/>
            <person name="Aury J.M."/>
            <person name="Louis A."/>
            <person name="Dehais P."/>
            <person name="Bardou P."/>
            <person name="Montfort J."/>
            <person name="Klopp C."/>
            <person name="Cabau C."/>
            <person name="Gaspin C."/>
            <person name="Thorgaard G.H."/>
            <person name="Boussaha M."/>
            <person name="Quillet E."/>
            <person name="Guyomard R."/>
            <person name="Galiana D."/>
            <person name="Bobe J."/>
            <person name="Volff J.N."/>
            <person name="Genet C."/>
            <person name="Wincker P."/>
            <person name="Jaillon O."/>
            <person name="Roest Crollius H."/>
            <person name="Guiguen Y."/>
        </authorList>
    </citation>
    <scope>NUCLEOTIDE SEQUENCE [LARGE SCALE GENOMIC DNA]</scope>
</reference>
<evidence type="ECO:0000313" key="3">
    <source>
        <dbReference type="EMBL" id="CDQ75631.1"/>
    </source>
</evidence>
<protein>
    <recommendedName>
        <fullName evidence="5">Reelin domain-containing protein</fullName>
    </recommendedName>
</protein>
<evidence type="ECO:0000256" key="2">
    <source>
        <dbReference type="SAM" id="Phobius"/>
    </source>
</evidence>
<evidence type="ECO:0008006" key="5">
    <source>
        <dbReference type="Google" id="ProtNLM"/>
    </source>
</evidence>
<keyword evidence="2" id="KW-1133">Transmembrane helix</keyword>
<feature type="transmembrane region" description="Helical" evidence="2">
    <location>
        <begin position="104"/>
        <end position="123"/>
    </location>
</feature>
<gene>
    <name evidence="3" type="ORF">GSONMT00019366001</name>
</gene>
<feature type="region of interest" description="Disordered" evidence="1">
    <location>
        <begin position="1"/>
        <end position="26"/>
    </location>
</feature>
<keyword evidence="2" id="KW-0812">Transmembrane</keyword>
<reference evidence="3" key="2">
    <citation type="submission" date="2014-03" db="EMBL/GenBank/DDBJ databases">
        <authorList>
            <person name="Genoscope - CEA"/>
        </authorList>
    </citation>
    <scope>NUCLEOTIDE SEQUENCE</scope>
</reference>
<organism evidence="3 4">
    <name type="scientific">Oncorhynchus mykiss</name>
    <name type="common">Rainbow trout</name>
    <name type="synonym">Salmo gairdneri</name>
    <dbReference type="NCBI Taxonomy" id="8022"/>
    <lineage>
        <taxon>Eukaryota</taxon>
        <taxon>Metazoa</taxon>
        <taxon>Chordata</taxon>
        <taxon>Craniata</taxon>
        <taxon>Vertebrata</taxon>
        <taxon>Euteleostomi</taxon>
        <taxon>Actinopterygii</taxon>
        <taxon>Neopterygii</taxon>
        <taxon>Teleostei</taxon>
        <taxon>Protacanthopterygii</taxon>
        <taxon>Salmoniformes</taxon>
        <taxon>Salmonidae</taxon>
        <taxon>Salmoninae</taxon>
        <taxon>Oncorhynchus</taxon>
    </lineage>
</organism>
<evidence type="ECO:0000256" key="1">
    <source>
        <dbReference type="SAM" id="MobiDB-lite"/>
    </source>
</evidence>
<keyword evidence="2" id="KW-0472">Membrane</keyword>
<sequence length="292" mass="31620">MKRDKTAKVSGEREGKREERKGGTEERKGVLQYSLLITNHTHTYLHTLFSEPRTRLSLFKSTKCGLQPSSHLTGTLPVTTFLHTPPLSLLFFIPLSLIPSFFRVMAWASVWGALGCALLALVLGTGVDLGSPPAAGFYPRFNPFFFLCTHHGELEGSGVAKGGGEVLLTLQIAGNPTAYTPGQEYQGECTDYSTYTQQIRIALLLEVVVCQYLHCPPFSDCSGPRSSSSSYSWLSIEKSVIPAWGQCVVCADSIQQHSAGHVALQVPVPVPWPDYRGDGVKAAVARHGVAGG</sequence>
<proteinExistence type="predicted"/>
<dbReference type="AlphaFoldDB" id="A0A060X842"/>
<name>A0A060X842_ONCMY</name>
<dbReference type="EMBL" id="FR905067">
    <property type="protein sequence ID" value="CDQ75631.1"/>
    <property type="molecule type" value="Genomic_DNA"/>
</dbReference>
<accession>A0A060X842</accession>
<dbReference type="Proteomes" id="UP000193380">
    <property type="component" value="Unassembled WGS sequence"/>
</dbReference>
<dbReference type="PaxDb" id="8022-A0A060X842"/>